<comment type="subcellular location">
    <subcellularLocation>
        <location evidence="1">Nucleus</location>
    </subcellularLocation>
</comment>
<dbReference type="GO" id="GO:0005634">
    <property type="term" value="C:nucleus"/>
    <property type="evidence" value="ECO:0007669"/>
    <property type="project" value="UniProtKB-SubCell"/>
</dbReference>
<dbReference type="PANTHER" id="PTHR37534">
    <property type="entry name" value="TRANSCRIPTIONAL ACTIVATOR PROTEIN UGA3"/>
    <property type="match status" value="1"/>
</dbReference>
<evidence type="ECO:0000256" key="1">
    <source>
        <dbReference type="ARBA" id="ARBA00004123"/>
    </source>
</evidence>
<feature type="region of interest" description="Disordered" evidence="3">
    <location>
        <begin position="126"/>
        <end position="190"/>
    </location>
</feature>
<feature type="domain" description="Zn(2)-C6 fungal-type" evidence="4">
    <location>
        <begin position="77"/>
        <end position="105"/>
    </location>
</feature>
<feature type="region of interest" description="Disordered" evidence="3">
    <location>
        <begin position="28"/>
        <end position="71"/>
    </location>
</feature>
<dbReference type="Pfam" id="PF11951">
    <property type="entry name" value="Fungal_trans_2"/>
    <property type="match status" value="1"/>
</dbReference>
<dbReference type="Proteomes" id="UP000799640">
    <property type="component" value="Unassembled WGS sequence"/>
</dbReference>
<protein>
    <recommendedName>
        <fullName evidence="4">Zn(2)-C6 fungal-type domain-containing protein</fullName>
    </recommendedName>
</protein>
<sequence>MVTVSSFMADTITIPSPSVFLTSPLIEHASPPKAQTPARRRAPSSTTTSKHNPQAPFPAHGSKDGVIKQKQSKSRNGCVTCKAKRLKCDETKPTCQQCSRRNVECGGYKKDYKWRTFAEINYCEAKPPGGAGKKSPPQKKPKTKQLTSSSNGSTPEIAGGSPIGSSTGNGVQPSFPVRESPEQELNMSPGNGMTTFMDFCSFGSASTPLMSPLGTPRSPLDGILSTSVGSVLPTPIRTSPLSTGLAHTPPYLEFSPTMSDFSPTISSAALFTPNTEQMDDSEVEGVIRTGYAALAEPWTPPMSVLCSPKVSPSFNSLSFDMDSFPIYRQLTPLTDSPEQLCLRFDRQTCGILSMKDGPTENPWRTLIWPLAHESSALYHAIASMTSFHTSKNQPQLRVHGIDHMRSSVEELARGIADMNYDTAIATTLALAFAESWDQHISTGINHIKGAKILVSQAIAWHKQTPFSGYKLERLKFLTNAWVYMDVIARLTSMDKDESEDFDAVYSQLYNLYGHHSPTASVDPLMGAAASLFPVIGRVANLVRRVRRETCNSPAMISRAMQLKAALENWEPPTLSEVPQDPTTNVQHSLQTAEAYRWATLLYLHQAVPEIPSESSAELAKRVMCFLATVPLSSRTVIVHIYPLIAAGCEAQGAEDRGWVRGRWEAMAARMKIGVIDRCLEVVKEVWNRRDAYEARGRAEGSPVPVKRAFSFDEEDFDRKVVMGLDGDEWAVAEEGYEGRKRRVLGVEEEDEYGFPRVVKISRKRKTSRDAITGDLDVEFTVKGSLHWLGVMKDWNWEVLLG</sequence>
<dbReference type="InterPro" id="IPR021858">
    <property type="entry name" value="Fun_TF"/>
</dbReference>
<proteinExistence type="predicted"/>
<dbReference type="GO" id="GO:0045944">
    <property type="term" value="P:positive regulation of transcription by RNA polymerase II"/>
    <property type="evidence" value="ECO:0007669"/>
    <property type="project" value="TreeGrafter"/>
</dbReference>
<dbReference type="EMBL" id="ML996688">
    <property type="protein sequence ID" value="KAF2404466.1"/>
    <property type="molecule type" value="Genomic_DNA"/>
</dbReference>
<keyword evidence="6" id="KW-1185">Reference proteome</keyword>
<dbReference type="OrthoDB" id="3886144at2759"/>
<dbReference type="PANTHER" id="PTHR37534:SF47">
    <property type="entry name" value="ZN(2)-C6 FUNGAL-TYPE DOMAIN-CONTAINING PROTEIN"/>
    <property type="match status" value="1"/>
</dbReference>
<dbReference type="PROSITE" id="PS00463">
    <property type="entry name" value="ZN2_CY6_FUNGAL_1"/>
    <property type="match status" value="1"/>
</dbReference>
<dbReference type="InterPro" id="IPR001138">
    <property type="entry name" value="Zn2Cys6_DnaBD"/>
</dbReference>
<dbReference type="PROSITE" id="PS50048">
    <property type="entry name" value="ZN2_CY6_FUNGAL_2"/>
    <property type="match status" value="1"/>
</dbReference>
<dbReference type="GO" id="GO:0000981">
    <property type="term" value="F:DNA-binding transcription factor activity, RNA polymerase II-specific"/>
    <property type="evidence" value="ECO:0007669"/>
    <property type="project" value="InterPro"/>
</dbReference>
<dbReference type="SMART" id="SM00066">
    <property type="entry name" value="GAL4"/>
    <property type="match status" value="1"/>
</dbReference>
<keyword evidence="2" id="KW-0539">Nucleus</keyword>
<name>A0A6G1I8M1_9PEZI</name>
<dbReference type="Pfam" id="PF00172">
    <property type="entry name" value="Zn_clus"/>
    <property type="match status" value="1"/>
</dbReference>
<dbReference type="InterPro" id="IPR036864">
    <property type="entry name" value="Zn2-C6_fun-type_DNA-bd_sf"/>
</dbReference>
<dbReference type="GO" id="GO:0000976">
    <property type="term" value="F:transcription cis-regulatory region binding"/>
    <property type="evidence" value="ECO:0007669"/>
    <property type="project" value="TreeGrafter"/>
</dbReference>
<dbReference type="CDD" id="cd00067">
    <property type="entry name" value="GAL4"/>
    <property type="match status" value="1"/>
</dbReference>
<feature type="compositionally biased region" description="Polar residues" evidence="3">
    <location>
        <begin position="43"/>
        <end position="52"/>
    </location>
</feature>
<dbReference type="Gene3D" id="4.10.240.10">
    <property type="entry name" value="Zn(2)-C6 fungal-type DNA-binding domain"/>
    <property type="match status" value="1"/>
</dbReference>
<dbReference type="GO" id="GO:0008270">
    <property type="term" value="F:zinc ion binding"/>
    <property type="evidence" value="ECO:0007669"/>
    <property type="project" value="InterPro"/>
</dbReference>
<evidence type="ECO:0000256" key="3">
    <source>
        <dbReference type="SAM" id="MobiDB-lite"/>
    </source>
</evidence>
<dbReference type="AlphaFoldDB" id="A0A6G1I8M1"/>
<gene>
    <name evidence="5" type="ORF">EJ06DRAFT_503689</name>
</gene>
<evidence type="ECO:0000313" key="5">
    <source>
        <dbReference type="EMBL" id="KAF2404466.1"/>
    </source>
</evidence>
<evidence type="ECO:0000256" key="2">
    <source>
        <dbReference type="ARBA" id="ARBA00023242"/>
    </source>
</evidence>
<accession>A0A6G1I8M1</accession>
<reference evidence="5" key="1">
    <citation type="journal article" date="2020" name="Stud. Mycol.">
        <title>101 Dothideomycetes genomes: a test case for predicting lifestyles and emergence of pathogens.</title>
        <authorList>
            <person name="Haridas S."/>
            <person name="Albert R."/>
            <person name="Binder M."/>
            <person name="Bloem J."/>
            <person name="Labutti K."/>
            <person name="Salamov A."/>
            <person name="Andreopoulos B."/>
            <person name="Baker S."/>
            <person name="Barry K."/>
            <person name="Bills G."/>
            <person name="Bluhm B."/>
            <person name="Cannon C."/>
            <person name="Castanera R."/>
            <person name="Culley D."/>
            <person name="Daum C."/>
            <person name="Ezra D."/>
            <person name="Gonzalez J."/>
            <person name="Henrissat B."/>
            <person name="Kuo A."/>
            <person name="Liang C."/>
            <person name="Lipzen A."/>
            <person name="Lutzoni F."/>
            <person name="Magnuson J."/>
            <person name="Mondo S."/>
            <person name="Nolan M."/>
            <person name="Ohm R."/>
            <person name="Pangilinan J."/>
            <person name="Park H.-J."/>
            <person name="Ramirez L."/>
            <person name="Alfaro M."/>
            <person name="Sun H."/>
            <person name="Tritt A."/>
            <person name="Yoshinaga Y."/>
            <person name="Zwiers L.-H."/>
            <person name="Turgeon B."/>
            <person name="Goodwin S."/>
            <person name="Spatafora J."/>
            <person name="Crous P."/>
            <person name="Grigoriev I."/>
        </authorList>
    </citation>
    <scope>NUCLEOTIDE SEQUENCE</scope>
    <source>
        <strain evidence="5">CBS 262.69</strain>
    </source>
</reference>
<evidence type="ECO:0000259" key="4">
    <source>
        <dbReference type="PROSITE" id="PS50048"/>
    </source>
</evidence>
<dbReference type="SUPFAM" id="SSF57701">
    <property type="entry name" value="Zn2/Cys6 DNA-binding domain"/>
    <property type="match status" value="1"/>
</dbReference>
<feature type="compositionally biased region" description="Polar residues" evidence="3">
    <location>
        <begin position="163"/>
        <end position="172"/>
    </location>
</feature>
<evidence type="ECO:0000313" key="6">
    <source>
        <dbReference type="Proteomes" id="UP000799640"/>
    </source>
</evidence>
<organism evidence="5 6">
    <name type="scientific">Trichodelitschia bisporula</name>
    <dbReference type="NCBI Taxonomy" id="703511"/>
    <lineage>
        <taxon>Eukaryota</taxon>
        <taxon>Fungi</taxon>
        <taxon>Dikarya</taxon>
        <taxon>Ascomycota</taxon>
        <taxon>Pezizomycotina</taxon>
        <taxon>Dothideomycetes</taxon>
        <taxon>Dothideomycetes incertae sedis</taxon>
        <taxon>Phaeotrichales</taxon>
        <taxon>Phaeotrichaceae</taxon>
        <taxon>Trichodelitschia</taxon>
    </lineage>
</organism>